<proteinExistence type="predicted"/>
<gene>
    <name evidence="1" type="ORF">Airi01_098450</name>
</gene>
<dbReference type="Proteomes" id="UP001165135">
    <property type="component" value="Unassembled WGS sequence"/>
</dbReference>
<protein>
    <submittedName>
        <fullName evidence="1">Uncharacterized protein</fullName>
    </submittedName>
</protein>
<evidence type="ECO:0000313" key="1">
    <source>
        <dbReference type="EMBL" id="GLY81578.1"/>
    </source>
</evidence>
<comment type="caution">
    <text evidence="1">The sequence shown here is derived from an EMBL/GenBank/DDBJ whole genome shotgun (WGS) entry which is preliminary data.</text>
</comment>
<accession>A0A9W6VQW7</accession>
<dbReference type="AlphaFoldDB" id="A0A9W6VQW7"/>
<reference evidence="1" key="1">
    <citation type="submission" date="2023-03" db="EMBL/GenBank/DDBJ databases">
        <title>Actinoallomurus iriomotensis NBRC 103681.</title>
        <authorList>
            <person name="Ichikawa N."/>
            <person name="Sato H."/>
            <person name="Tonouchi N."/>
        </authorList>
    </citation>
    <scope>NUCLEOTIDE SEQUENCE</scope>
    <source>
        <strain evidence="1">NBRC 103681</strain>
    </source>
</reference>
<dbReference type="EMBL" id="BSTJ01000020">
    <property type="protein sequence ID" value="GLY81578.1"/>
    <property type="molecule type" value="Genomic_DNA"/>
</dbReference>
<organism evidence="1 2">
    <name type="scientific">Actinoallomurus iriomotensis</name>
    <dbReference type="NCBI Taxonomy" id="478107"/>
    <lineage>
        <taxon>Bacteria</taxon>
        <taxon>Bacillati</taxon>
        <taxon>Actinomycetota</taxon>
        <taxon>Actinomycetes</taxon>
        <taxon>Streptosporangiales</taxon>
        <taxon>Thermomonosporaceae</taxon>
        <taxon>Actinoallomurus</taxon>
    </lineage>
</organism>
<sequence length="83" mass="9330">MVIKADTTTCHAHGCTRTARWAYKKREHAVYCSATCRRNDIAANRGKPWESQWAHARAQLALWGRYRTVNPPVPPAVPILCAA</sequence>
<evidence type="ECO:0000313" key="2">
    <source>
        <dbReference type="Proteomes" id="UP001165135"/>
    </source>
</evidence>
<name>A0A9W6VQW7_9ACTN</name>